<feature type="compositionally biased region" description="Low complexity" evidence="1">
    <location>
        <begin position="535"/>
        <end position="546"/>
    </location>
</feature>
<feature type="compositionally biased region" description="Low complexity" evidence="1">
    <location>
        <begin position="746"/>
        <end position="762"/>
    </location>
</feature>
<reference evidence="2" key="1">
    <citation type="journal article" date="2022" name="Int. J. Mol. Sci.">
        <title>Draft Genome of Tanacetum Coccineum: Genomic Comparison of Closely Related Tanacetum-Family Plants.</title>
        <authorList>
            <person name="Yamashiro T."/>
            <person name="Shiraishi A."/>
            <person name="Nakayama K."/>
            <person name="Satake H."/>
        </authorList>
    </citation>
    <scope>NUCLEOTIDE SEQUENCE</scope>
</reference>
<sequence length="762" mass="85985">MDMDAPAPQDMSYVDHVKQRKEEKGCLFACLGNNTFLCVSYAVYLQHVAASVALRRVSAAWILYAVMRKERGKPKGILTDPTPNYQAAARAGVTQKVGSPRPSTSLFTFITLYVSWRKSSGEHESYRRVKSEVLVQLHDNKRTYKDQSKKRTYEAAADVDIDEVARRTKGYSGDDLINRFRDAWGSVSNGVSAMVLPKFDMHIYTSILTAKELKEAIAEYCIPTDLHPHLPPPELTMNKLLPWYIGIYMEQLEQGGLRIPFSTFFLALCKQGHWFSIENKTGGRAKKCFKEVTSSLKGWKKKFFLIDRRAIPDVMPWRNINTDFRDDFPTNYNKGDAEHLAEFVIPLHHPLRHLLYVCGLTTTCRHPKLSYSIKDPDGKGNQYDRVLLSTNVDLRVLSYLHVLSYLRFSFIFGVLTMDAFMKLPVWNGTVVSKGDPIPDSHRPSLRTTPPLEAGKLILEKILAQRDLEKPNSKIASAREKKEQQNLAKAQAKRTGERGLFAPWKKRVRKNQEIIGSGSEGTVSTTPLHHAAPKLDATTTATSKDTTGNPSVRAEHEDAQDNVVFPDGQCILSQGELLKRHEQLNHDYVDLRNRSDAHLGDLDRLRTELQREMQANDRLSKKFALLDNAHSSCLDREMELLDRLKDMERKRGLEADCLRTEKTTLVTELAQAEMDHHKLVREVIPTVVKRLHTSVEYQKSLATPVSLCFTVGWLGGLSLGCYSYRLPVDALMKVSPDVPSPASNDVTGPSTETTTGTSPKMTT</sequence>
<dbReference type="PANTHER" id="PTHR35470">
    <property type="entry name" value="CADMIUM TOLERANT 3"/>
    <property type="match status" value="1"/>
</dbReference>
<proteinExistence type="predicted"/>
<evidence type="ECO:0000313" key="2">
    <source>
        <dbReference type="EMBL" id="GJT35301.1"/>
    </source>
</evidence>
<feature type="region of interest" description="Disordered" evidence="1">
    <location>
        <begin position="736"/>
        <end position="762"/>
    </location>
</feature>
<name>A0ABQ5D7N0_9ASTR</name>
<dbReference type="PANTHER" id="PTHR35470:SF6">
    <property type="entry name" value="PROTEIN CYSTEINE-RICH TRANSMEMBRANE MODULE 2"/>
    <property type="match status" value="1"/>
</dbReference>
<reference evidence="2" key="2">
    <citation type="submission" date="2022-01" db="EMBL/GenBank/DDBJ databases">
        <authorList>
            <person name="Yamashiro T."/>
            <person name="Shiraishi A."/>
            <person name="Satake H."/>
            <person name="Nakayama K."/>
        </authorList>
    </citation>
    <scope>NUCLEOTIDE SEQUENCE</scope>
</reference>
<dbReference type="Proteomes" id="UP001151760">
    <property type="component" value="Unassembled WGS sequence"/>
</dbReference>
<keyword evidence="3" id="KW-1185">Reference proteome</keyword>
<feature type="compositionally biased region" description="Basic and acidic residues" evidence="1">
    <location>
        <begin position="469"/>
        <end position="483"/>
    </location>
</feature>
<evidence type="ECO:0000313" key="3">
    <source>
        <dbReference type="Proteomes" id="UP001151760"/>
    </source>
</evidence>
<organism evidence="2 3">
    <name type="scientific">Tanacetum coccineum</name>
    <dbReference type="NCBI Taxonomy" id="301880"/>
    <lineage>
        <taxon>Eukaryota</taxon>
        <taxon>Viridiplantae</taxon>
        <taxon>Streptophyta</taxon>
        <taxon>Embryophyta</taxon>
        <taxon>Tracheophyta</taxon>
        <taxon>Spermatophyta</taxon>
        <taxon>Magnoliopsida</taxon>
        <taxon>eudicotyledons</taxon>
        <taxon>Gunneridae</taxon>
        <taxon>Pentapetalae</taxon>
        <taxon>asterids</taxon>
        <taxon>campanulids</taxon>
        <taxon>Asterales</taxon>
        <taxon>Asteraceae</taxon>
        <taxon>Asteroideae</taxon>
        <taxon>Anthemideae</taxon>
        <taxon>Anthemidinae</taxon>
        <taxon>Tanacetum</taxon>
    </lineage>
</organism>
<gene>
    <name evidence="2" type="ORF">Tco_0925720</name>
</gene>
<accession>A0ABQ5D7N0</accession>
<evidence type="ECO:0000256" key="1">
    <source>
        <dbReference type="SAM" id="MobiDB-lite"/>
    </source>
</evidence>
<protein>
    <submittedName>
        <fullName evidence="2">Uncharacterized protein</fullName>
    </submittedName>
</protein>
<dbReference type="InterPro" id="IPR051671">
    <property type="entry name" value="CYSTM1_HM_Tolerance"/>
</dbReference>
<comment type="caution">
    <text evidence="2">The sequence shown here is derived from an EMBL/GenBank/DDBJ whole genome shotgun (WGS) entry which is preliminary data.</text>
</comment>
<dbReference type="EMBL" id="BQNB010015039">
    <property type="protein sequence ID" value="GJT35301.1"/>
    <property type="molecule type" value="Genomic_DNA"/>
</dbReference>
<feature type="region of interest" description="Disordered" evidence="1">
    <location>
        <begin position="469"/>
        <end position="493"/>
    </location>
</feature>
<feature type="region of interest" description="Disordered" evidence="1">
    <location>
        <begin position="513"/>
        <end position="551"/>
    </location>
</feature>